<feature type="domain" description="EF-hand" evidence="4">
    <location>
        <begin position="53"/>
        <end position="88"/>
    </location>
</feature>
<dbReference type="GO" id="GO:0005509">
    <property type="term" value="F:calcium ion binding"/>
    <property type="evidence" value="ECO:0000318"/>
    <property type="project" value="GO_Central"/>
</dbReference>
<dbReference type="OMA" id="KESYPKF"/>
<evidence type="ECO:0000259" key="4">
    <source>
        <dbReference type="PROSITE" id="PS50222"/>
    </source>
</evidence>
<dbReference type="GO" id="GO:0005737">
    <property type="term" value="C:cytoplasm"/>
    <property type="evidence" value="ECO:0000318"/>
    <property type="project" value="GO_Central"/>
</dbReference>
<keyword evidence="6" id="KW-1185">Reference proteome</keyword>
<dbReference type="InParanoid" id="A0A6I8PQK4"/>
<name>A0A6I8PQK4_ORNAN</name>
<dbReference type="Bgee" id="ENSOANG00000045920">
    <property type="expression patterns" value="Expressed in ovary"/>
</dbReference>
<dbReference type="PANTHER" id="PTHR11639">
    <property type="entry name" value="S100 CALCIUM-BINDING PROTEIN"/>
    <property type="match status" value="1"/>
</dbReference>
<dbReference type="SMART" id="SM00054">
    <property type="entry name" value="EFh"/>
    <property type="match status" value="1"/>
</dbReference>
<dbReference type="SUPFAM" id="SSF47473">
    <property type="entry name" value="EF-hand"/>
    <property type="match status" value="1"/>
</dbReference>
<protein>
    <recommendedName>
        <fullName evidence="4">EF-hand domain-containing protein</fullName>
    </recommendedName>
</protein>
<dbReference type="AlphaFoldDB" id="A0A6I8PQK4"/>
<dbReference type="PROSITE" id="PS00018">
    <property type="entry name" value="EF_HAND_1"/>
    <property type="match status" value="1"/>
</dbReference>
<dbReference type="PANTHER" id="PTHR11639:SF77">
    <property type="entry name" value="PROTEIN S100-A12"/>
    <property type="match status" value="1"/>
</dbReference>
<dbReference type="FunCoup" id="A0A6I8PQK4">
    <property type="interactions" value="649"/>
</dbReference>
<gene>
    <name evidence="5" type="primary">LOC114807898</name>
</gene>
<dbReference type="Gene3D" id="1.10.238.10">
    <property type="entry name" value="EF-hand"/>
    <property type="match status" value="1"/>
</dbReference>
<dbReference type="GO" id="GO:0048306">
    <property type="term" value="F:calcium-dependent protein binding"/>
    <property type="evidence" value="ECO:0000318"/>
    <property type="project" value="GO_Central"/>
</dbReference>
<evidence type="ECO:0000256" key="1">
    <source>
        <dbReference type="ARBA" id="ARBA00022723"/>
    </source>
</evidence>
<dbReference type="InterPro" id="IPR002048">
    <property type="entry name" value="EF_hand_dom"/>
</dbReference>
<sequence>MSCTVLEKALDGLVKNFHQYSRLDKDSDRLNKSEFLALIKESYPKFLEACNRNNPGSLDKMFSDNDKDHDGAVNFMEFAGMLGVLANDYHNQYHGNPRCPTWGSQSSSPFYR</sequence>
<reference evidence="5" key="2">
    <citation type="submission" date="2025-08" db="UniProtKB">
        <authorList>
            <consortium name="Ensembl"/>
        </authorList>
    </citation>
    <scope>IDENTIFICATION</scope>
    <source>
        <strain evidence="5">Glennie</strain>
    </source>
</reference>
<dbReference type="PROSITE" id="PS50222">
    <property type="entry name" value="EF_HAND_2"/>
    <property type="match status" value="1"/>
</dbReference>
<evidence type="ECO:0000313" key="5">
    <source>
        <dbReference type="Ensembl" id="ENSOANP00000054479.1"/>
    </source>
</evidence>
<dbReference type="Ensembl" id="ENSOANT00000069502.1">
    <property type="protein sequence ID" value="ENSOANP00000054479.1"/>
    <property type="gene ID" value="ENSOANG00000045920.1"/>
</dbReference>
<dbReference type="GO" id="GO:0046914">
    <property type="term" value="F:transition metal ion binding"/>
    <property type="evidence" value="ECO:0007669"/>
    <property type="project" value="InterPro"/>
</dbReference>
<dbReference type="GeneTree" id="ENSGT00960000189301"/>
<dbReference type="Pfam" id="PF01023">
    <property type="entry name" value="S_100"/>
    <property type="match status" value="1"/>
</dbReference>
<keyword evidence="1" id="KW-0479">Metal-binding</keyword>
<dbReference type="Proteomes" id="UP000002279">
    <property type="component" value="Chromosome X5"/>
</dbReference>
<evidence type="ECO:0000313" key="6">
    <source>
        <dbReference type="Proteomes" id="UP000002279"/>
    </source>
</evidence>
<evidence type="ECO:0000256" key="2">
    <source>
        <dbReference type="ARBA" id="ARBA00022737"/>
    </source>
</evidence>
<proteinExistence type="predicted"/>
<dbReference type="InterPro" id="IPR011992">
    <property type="entry name" value="EF-hand-dom_pair"/>
</dbReference>
<keyword evidence="2" id="KW-0677">Repeat</keyword>
<dbReference type="InterPro" id="IPR013787">
    <property type="entry name" value="S100_Ca-bd_sub"/>
</dbReference>
<dbReference type="SMART" id="SM01394">
    <property type="entry name" value="S_100"/>
    <property type="match status" value="1"/>
</dbReference>
<reference evidence="5" key="3">
    <citation type="submission" date="2025-09" db="UniProtKB">
        <authorList>
            <consortium name="Ensembl"/>
        </authorList>
    </citation>
    <scope>IDENTIFICATION</scope>
    <source>
        <strain evidence="5">Glennie</strain>
    </source>
</reference>
<keyword evidence="3" id="KW-0106">Calcium</keyword>
<dbReference type="InterPro" id="IPR018247">
    <property type="entry name" value="EF_Hand_1_Ca_BS"/>
</dbReference>
<dbReference type="GO" id="GO:0043542">
    <property type="term" value="P:endothelial cell migration"/>
    <property type="evidence" value="ECO:0000318"/>
    <property type="project" value="GO_Central"/>
</dbReference>
<accession>A0A6I8PQK4</accession>
<reference evidence="5 6" key="1">
    <citation type="journal article" date="2008" name="Nature">
        <title>Genome analysis of the platypus reveals unique signatures of evolution.</title>
        <authorList>
            <person name="Warren W.C."/>
            <person name="Hillier L.W."/>
            <person name="Marshall Graves J.A."/>
            <person name="Birney E."/>
            <person name="Ponting C.P."/>
            <person name="Grutzner F."/>
            <person name="Belov K."/>
            <person name="Miller W."/>
            <person name="Clarke L."/>
            <person name="Chinwalla A.T."/>
            <person name="Yang S.P."/>
            <person name="Heger A."/>
            <person name="Locke D.P."/>
            <person name="Miethke P."/>
            <person name="Waters P.D."/>
            <person name="Veyrunes F."/>
            <person name="Fulton L."/>
            <person name="Fulton B."/>
            <person name="Graves T."/>
            <person name="Wallis J."/>
            <person name="Puente X.S."/>
            <person name="Lopez-Otin C."/>
            <person name="Ordonez G.R."/>
            <person name="Eichler E.E."/>
            <person name="Chen L."/>
            <person name="Cheng Z."/>
            <person name="Deakin J.E."/>
            <person name="Alsop A."/>
            <person name="Thompson K."/>
            <person name="Kirby P."/>
            <person name="Papenfuss A.T."/>
            <person name="Wakefield M.J."/>
            <person name="Olender T."/>
            <person name="Lancet D."/>
            <person name="Huttley G.A."/>
            <person name="Smit A.F."/>
            <person name="Pask A."/>
            <person name="Temple-Smith P."/>
            <person name="Batzer M.A."/>
            <person name="Walker J.A."/>
            <person name="Konkel M.K."/>
            <person name="Harris R.S."/>
            <person name="Whittington C.M."/>
            <person name="Wong E.S."/>
            <person name="Gemmell N.J."/>
            <person name="Buschiazzo E."/>
            <person name="Vargas Jentzsch I.M."/>
            <person name="Merkel A."/>
            <person name="Schmitz J."/>
            <person name="Zemann A."/>
            <person name="Churakov G."/>
            <person name="Kriegs J.O."/>
            <person name="Brosius J."/>
            <person name="Murchison E.P."/>
            <person name="Sachidanandam R."/>
            <person name="Smith C."/>
            <person name="Hannon G.J."/>
            <person name="Tsend-Ayush E."/>
            <person name="McMillan D."/>
            <person name="Attenborough R."/>
            <person name="Rens W."/>
            <person name="Ferguson-Smith M."/>
            <person name="Lefevre C.M."/>
            <person name="Sharp J.A."/>
            <person name="Nicholas K.R."/>
            <person name="Ray D.A."/>
            <person name="Kube M."/>
            <person name="Reinhardt R."/>
            <person name="Pringle T.H."/>
            <person name="Taylor J."/>
            <person name="Jones R.C."/>
            <person name="Nixon B."/>
            <person name="Dacheux J.L."/>
            <person name="Niwa H."/>
            <person name="Sekita Y."/>
            <person name="Huang X."/>
            <person name="Stark A."/>
            <person name="Kheradpour P."/>
            <person name="Kellis M."/>
            <person name="Flicek P."/>
            <person name="Chen Y."/>
            <person name="Webber C."/>
            <person name="Hardison R."/>
            <person name="Nelson J."/>
            <person name="Hallsworth-Pepin K."/>
            <person name="Delehaunty K."/>
            <person name="Markovic C."/>
            <person name="Minx P."/>
            <person name="Feng Y."/>
            <person name="Kremitzki C."/>
            <person name="Mitreva M."/>
            <person name="Glasscock J."/>
            <person name="Wylie T."/>
            <person name="Wohldmann P."/>
            <person name="Thiru P."/>
            <person name="Nhan M.N."/>
            <person name="Pohl C.S."/>
            <person name="Smith S.M."/>
            <person name="Hou S."/>
            <person name="Nefedov M."/>
            <person name="de Jong P.J."/>
            <person name="Renfree M.B."/>
            <person name="Mardis E.R."/>
            <person name="Wilson R.K."/>
        </authorList>
    </citation>
    <scope>NUCLEOTIDE SEQUENCE [LARGE SCALE GENOMIC DNA]</scope>
    <source>
        <strain evidence="5 6">Glennie</strain>
    </source>
</reference>
<evidence type="ECO:0000256" key="3">
    <source>
        <dbReference type="ARBA" id="ARBA00022837"/>
    </source>
</evidence>
<organism evidence="5 6">
    <name type="scientific">Ornithorhynchus anatinus</name>
    <name type="common">Duckbill platypus</name>
    <dbReference type="NCBI Taxonomy" id="9258"/>
    <lineage>
        <taxon>Eukaryota</taxon>
        <taxon>Metazoa</taxon>
        <taxon>Chordata</taxon>
        <taxon>Craniata</taxon>
        <taxon>Vertebrata</taxon>
        <taxon>Euteleostomi</taxon>
        <taxon>Mammalia</taxon>
        <taxon>Monotremata</taxon>
        <taxon>Ornithorhynchidae</taxon>
        <taxon>Ornithorhynchus</taxon>
    </lineage>
</organism>
<dbReference type="InterPro" id="IPR034325">
    <property type="entry name" value="S-100_dom"/>
</dbReference>
<dbReference type="CDD" id="cd00213">
    <property type="entry name" value="S-100"/>
    <property type="match status" value="1"/>
</dbReference>